<dbReference type="InterPro" id="IPR029147">
    <property type="entry name" value="CFAP77"/>
</dbReference>
<reference evidence="2" key="2">
    <citation type="submission" date="2025-08" db="UniProtKB">
        <authorList>
            <consortium name="Ensembl"/>
        </authorList>
    </citation>
    <scope>IDENTIFICATION</scope>
</reference>
<dbReference type="InParanoid" id="A0A803TX94"/>
<feature type="region of interest" description="Disordered" evidence="1">
    <location>
        <begin position="145"/>
        <end position="174"/>
    </location>
</feature>
<feature type="region of interest" description="Disordered" evidence="1">
    <location>
        <begin position="1"/>
        <end position="24"/>
    </location>
</feature>
<dbReference type="Ensembl" id="ENSACAT00000042876.1">
    <property type="protein sequence ID" value="ENSACAP00000039834.1"/>
    <property type="gene ID" value="ENSACAG00000041730.1"/>
</dbReference>
<protein>
    <recommendedName>
        <fullName evidence="4">Cilia and flagella associated protein 77</fullName>
    </recommendedName>
</protein>
<dbReference type="Proteomes" id="UP000001646">
    <property type="component" value="Chromosome 1"/>
</dbReference>
<name>A0A803TX94_ANOCA</name>
<organism evidence="2 3">
    <name type="scientific">Anolis carolinensis</name>
    <name type="common">Green anole</name>
    <name type="synonym">American chameleon</name>
    <dbReference type="NCBI Taxonomy" id="28377"/>
    <lineage>
        <taxon>Eukaryota</taxon>
        <taxon>Metazoa</taxon>
        <taxon>Chordata</taxon>
        <taxon>Craniata</taxon>
        <taxon>Vertebrata</taxon>
        <taxon>Euteleostomi</taxon>
        <taxon>Lepidosauria</taxon>
        <taxon>Squamata</taxon>
        <taxon>Bifurcata</taxon>
        <taxon>Unidentata</taxon>
        <taxon>Episquamata</taxon>
        <taxon>Toxicofera</taxon>
        <taxon>Iguania</taxon>
        <taxon>Dactyloidae</taxon>
        <taxon>Anolis</taxon>
    </lineage>
</organism>
<dbReference type="AlphaFoldDB" id="A0A803TX94"/>
<dbReference type="PANTHER" id="PTHR28617">
    <property type="entry name" value="CILIA- AND FLAGELLA-ASSOCIATED PROTEIN 77"/>
    <property type="match status" value="1"/>
</dbReference>
<feature type="compositionally biased region" description="Basic and acidic residues" evidence="1">
    <location>
        <begin position="1"/>
        <end position="15"/>
    </location>
</feature>
<evidence type="ECO:0008006" key="4">
    <source>
        <dbReference type="Google" id="ProtNLM"/>
    </source>
</evidence>
<dbReference type="PANTHER" id="PTHR28617:SF1">
    <property type="entry name" value="CILIA- AND FLAGELLA-ASSOCIATED PROTEIN 77"/>
    <property type="match status" value="1"/>
</dbReference>
<keyword evidence="3" id="KW-1185">Reference proteome</keyword>
<accession>A0A803TX94</accession>
<reference evidence="2" key="3">
    <citation type="submission" date="2025-09" db="UniProtKB">
        <authorList>
            <consortium name="Ensembl"/>
        </authorList>
    </citation>
    <scope>IDENTIFICATION</scope>
</reference>
<sequence>MVLEENPKSALDRKKIQPRRASVSDFCPPPLGPLTCETVKRGTENDRLGKQRDSMFQNHLILKSELGRTQRRCARIPGSDFVYGLSLRGTDGGVPEAIGHWQVMPPKIYKKKENPKDFVTMNYRGIKAGLRTAKEHYLYRQHHDVRRKEAEGNRFQRDPPRLPDDRTYGRPYRPSTPISEILQHRFGDLWVEQQRQDIEVVKEKRKQKQRAKNYDTRTVLLRKHLVPVKQDSLWHMPRFEKKAVPHLVTFPSLTEKEKAFTAQEIEAPVRRGPLAQGIYTIVS</sequence>
<dbReference type="Pfam" id="PF14825">
    <property type="entry name" value="CFAP77"/>
    <property type="match status" value="1"/>
</dbReference>
<evidence type="ECO:0000256" key="1">
    <source>
        <dbReference type="SAM" id="MobiDB-lite"/>
    </source>
</evidence>
<evidence type="ECO:0000313" key="3">
    <source>
        <dbReference type="Proteomes" id="UP000001646"/>
    </source>
</evidence>
<proteinExistence type="predicted"/>
<dbReference type="GeneTree" id="ENSGT00390000014476"/>
<reference evidence="2 3" key="1">
    <citation type="submission" date="2009-12" db="EMBL/GenBank/DDBJ databases">
        <title>The Genome Sequence of Anolis carolinensis (Green Anole Lizard).</title>
        <authorList>
            <consortium name="The Genome Sequencing Platform"/>
            <person name="Di Palma F."/>
            <person name="Alfoldi J."/>
            <person name="Heiman D."/>
            <person name="Young S."/>
            <person name="Grabherr M."/>
            <person name="Johnson J."/>
            <person name="Lander E.S."/>
            <person name="Lindblad-Toh K."/>
        </authorList>
    </citation>
    <scope>NUCLEOTIDE SEQUENCE [LARGE SCALE GENOMIC DNA]</scope>
    <source>
        <strain evidence="2 3">JBL SC #1</strain>
    </source>
</reference>
<feature type="compositionally biased region" description="Basic and acidic residues" evidence="1">
    <location>
        <begin position="145"/>
        <end position="168"/>
    </location>
</feature>
<evidence type="ECO:0000313" key="2">
    <source>
        <dbReference type="Ensembl" id="ENSACAP00000039834.1"/>
    </source>
</evidence>